<dbReference type="PRINTS" id="PR00040">
    <property type="entry name" value="HTHMERR"/>
</dbReference>
<evidence type="ECO:0000313" key="4">
    <source>
        <dbReference type="Proteomes" id="UP000325161"/>
    </source>
</evidence>
<dbReference type="InterPro" id="IPR011791">
    <property type="entry name" value="CadR-PbrR"/>
</dbReference>
<name>A0A5C0AY98_9BURK</name>
<dbReference type="SMART" id="SM00422">
    <property type="entry name" value="HTH_MERR"/>
    <property type="match status" value="1"/>
</dbReference>
<dbReference type="CDD" id="cd04784">
    <property type="entry name" value="HTH_CadR-PbrR"/>
    <property type="match status" value="1"/>
</dbReference>
<dbReference type="GO" id="GO:0003677">
    <property type="term" value="F:DNA binding"/>
    <property type="evidence" value="ECO:0007669"/>
    <property type="project" value="UniProtKB-KW"/>
</dbReference>
<dbReference type="PROSITE" id="PS50937">
    <property type="entry name" value="HTH_MERR_2"/>
    <property type="match status" value="1"/>
</dbReference>
<feature type="domain" description="HTH merR-type" evidence="2">
    <location>
        <begin position="1"/>
        <end position="69"/>
    </location>
</feature>
<keyword evidence="1" id="KW-0238">DNA-binding</keyword>
<protein>
    <submittedName>
        <fullName evidence="3">Cd(II)/Pb(II)-responsive transcriptional regulator</fullName>
    </submittedName>
</protein>
<accession>A0A5C0AY98</accession>
<organism evidence="3 4">
    <name type="scientific">Pigmentiphaga aceris</name>
    <dbReference type="NCBI Taxonomy" id="1940612"/>
    <lineage>
        <taxon>Bacteria</taxon>
        <taxon>Pseudomonadati</taxon>
        <taxon>Pseudomonadota</taxon>
        <taxon>Betaproteobacteria</taxon>
        <taxon>Burkholderiales</taxon>
        <taxon>Alcaligenaceae</taxon>
        <taxon>Pigmentiphaga</taxon>
    </lineage>
</organism>
<evidence type="ECO:0000256" key="1">
    <source>
        <dbReference type="ARBA" id="ARBA00023125"/>
    </source>
</evidence>
<dbReference type="Gene3D" id="1.10.1660.10">
    <property type="match status" value="1"/>
</dbReference>
<gene>
    <name evidence="3" type="primary">cadR</name>
    <name evidence="3" type="ORF">FXN63_17665</name>
</gene>
<proteinExistence type="predicted"/>
<dbReference type="GO" id="GO:0045893">
    <property type="term" value="P:positive regulation of DNA-templated transcription"/>
    <property type="evidence" value="ECO:0007669"/>
    <property type="project" value="InterPro"/>
</dbReference>
<dbReference type="AlphaFoldDB" id="A0A5C0AY98"/>
<dbReference type="SUPFAM" id="SSF46955">
    <property type="entry name" value="Putative DNA-binding domain"/>
    <property type="match status" value="1"/>
</dbReference>
<dbReference type="Pfam" id="PF13411">
    <property type="entry name" value="MerR_1"/>
    <property type="match status" value="1"/>
</dbReference>
<dbReference type="RefSeq" id="WP_148816509.1">
    <property type="nucleotide sequence ID" value="NZ_CP043046.1"/>
</dbReference>
<dbReference type="OrthoDB" id="9808480at2"/>
<dbReference type="GO" id="GO:0003700">
    <property type="term" value="F:DNA-binding transcription factor activity"/>
    <property type="evidence" value="ECO:0007669"/>
    <property type="project" value="InterPro"/>
</dbReference>
<dbReference type="InterPro" id="IPR047057">
    <property type="entry name" value="MerR_fam"/>
</dbReference>
<dbReference type="KEGG" id="pacr:FXN63_17665"/>
<sequence length="153" mass="17101">MKIGELARSAGCPVETVRYYEREGLLAEPARSEGNYRIYDASQVDRLAFIRHCRSLDMTLDEIRRLLRLFDAPDGDLADADAVLDEHIGHVADRITELVSLQHQLRTLRELCRQAVAKGGGVDTLQALTAAVDTDWCPPTGEHRHGSLGRTHR</sequence>
<dbReference type="InterPro" id="IPR009061">
    <property type="entry name" value="DNA-bd_dom_put_sf"/>
</dbReference>
<dbReference type="InterPro" id="IPR000551">
    <property type="entry name" value="MerR-type_HTH_dom"/>
</dbReference>
<dbReference type="NCBIfam" id="TIGR02047">
    <property type="entry name" value="CadR-PbrR"/>
    <property type="match status" value="1"/>
</dbReference>
<dbReference type="EMBL" id="CP043046">
    <property type="protein sequence ID" value="QEI07462.1"/>
    <property type="molecule type" value="Genomic_DNA"/>
</dbReference>
<evidence type="ECO:0000313" key="3">
    <source>
        <dbReference type="EMBL" id="QEI07462.1"/>
    </source>
</evidence>
<dbReference type="GO" id="GO:0046872">
    <property type="term" value="F:metal ion binding"/>
    <property type="evidence" value="ECO:0007669"/>
    <property type="project" value="InterPro"/>
</dbReference>
<dbReference type="PANTHER" id="PTHR30204:SF92">
    <property type="entry name" value="HTH-TYPE TRANSCRIPTIONAL REGULATOR ZNTR"/>
    <property type="match status" value="1"/>
</dbReference>
<dbReference type="Proteomes" id="UP000325161">
    <property type="component" value="Chromosome"/>
</dbReference>
<evidence type="ECO:0000259" key="2">
    <source>
        <dbReference type="PROSITE" id="PS50937"/>
    </source>
</evidence>
<dbReference type="PANTHER" id="PTHR30204">
    <property type="entry name" value="REDOX-CYCLING DRUG-SENSING TRANSCRIPTIONAL ACTIVATOR SOXR"/>
    <property type="match status" value="1"/>
</dbReference>
<reference evidence="3 4" key="1">
    <citation type="submission" date="2019-08" db="EMBL/GenBank/DDBJ databases">
        <title>Amphibian skin-associated Pigmentiphaga: genome sequence and occurrence across geography and hosts.</title>
        <authorList>
            <person name="Bletz M.C."/>
            <person name="Bunk B."/>
            <person name="Sproeer C."/>
            <person name="Biwer P."/>
            <person name="Reiter S."/>
            <person name="Rabemananjara F.C.E."/>
            <person name="Schulz S."/>
            <person name="Overmann J."/>
            <person name="Vences M."/>
        </authorList>
    </citation>
    <scope>NUCLEOTIDE SEQUENCE [LARGE SCALE GENOMIC DNA]</scope>
    <source>
        <strain evidence="3 4">Mada1488</strain>
    </source>
</reference>
<keyword evidence="4" id="KW-1185">Reference proteome</keyword>